<proteinExistence type="predicted"/>
<evidence type="ECO:0000256" key="1">
    <source>
        <dbReference type="SAM" id="MobiDB-lite"/>
    </source>
</evidence>
<feature type="region of interest" description="Disordered" evidence="1">
    <location>
        <begin position="237"/>
        <end position="259"/>
    </location>
</feature>
<dbReference type="RefSeq" id="XP_067714141.1">
    <property type="nucleotide sequence ID" value="XM_067858040.1"/>
</dbReference>
<dbReference type="GeneID" id="94193553"/>
<feature type="compositionally biased region" description="Polar residues" evidence="1">
    <location>
        <begin position="510"/>
        <end position="521"/>
    </location>
</feature>
<evidence type="ECO:0008006" key="4">
    <source>
        <dbReference type="Google" id="ProtNLM"/>
    </source>
</evidence>
<dbReference type="Proteomes" id="UP001497744">
    <property type="component" value="Unassembled WGS sequence"/>
</dbReference>
<name>A0AAV4LQK0_BABCB</name>
<feature type="region of interest" description="Disordered" evidence="1">
    <location>
        <begin position="498"/>
        <end position="542"/>
    </location>
</feature>
<sequence length="628" mass="71790">MARGSHLWVMRFEKCVALSKTAFPIQSRSHVARSRNPTTEDGDTIRVGLAPQRYDAQKMAKLFANVRRTDDDEAAVSAELSGVASSIAGRCWHRGALSEWVSTDNSDEHDCSTLQEDDVHSVDERECISERATSNFDVHSAISADSTISQSTIRNERDALLQEMQLLMENERHERERIRKVLAKEHKLSIGPPTKPGGDVSTMKLLSIAKEISGRQPAHRKPQLDERRARREHAYFKNLNRRGPALTPPDDSSYYSQKRSSGTQLVRVLDVDKLPLPLLHHMVCYSLVKHMPAETVLQVISRIAMLRDSESHTAYQNFLRDLGRLASPLCRAEVVALLSRGYQSVSVPFMVDYVRRFGTFSRRFMAKLIQRHAQPQALDFLRYRAGQRNTNQILTRPWALFGYVKMLKKSSAKTYMYHNLLVRGYVPSETAFDRFHSFGTLDADMANTILNSERLLNDTLSFADNAPKEDPLRPTMYDRVLEAQLLGLPLEDIQAESPSISDTKEDESAFQPSRMSTQLVKVQSPIPKRPSEPPVAAFRDVDHNLPNDRSNISWSTPWGRRRDLFHFRGKSYGLDEQGGWRVLRTDVRPHYLKNVLMNKRKRDRRSMRRKAAKLARELLAKRTCIVQN</sequence>
<protein>
    <recommendedName>
        <fullName evidence="4">RAP domain-containing protein</fullName>
    </recommendedName>
</protein>
<gene>
    <name evidence="2" type="ORF">BcabD6B2_15070</name>
</gene>
<reference evidence="2 3" key="1">
    <citation type="submission" date="2021-06" db="EMBL/GenBank/DDBJ databases">
        <title>Genome sequence of Babesia caballi.</title>
        <authorList>
            <person name="Yamagishi J."/>
            <person name="Kidaka T."/>
            <person name="Ochi A."/>
        </authorList>
    </citation>
    <scope>NUCLEOTIDE SEQUENCE [LARGE SCALE GENOMIC DNA]</scope>
    <source>
        <strain evidence="2">USDA-D6B2</strain>
    </source>
</reference>
<keyword evidence="3" id="KW-1185">Reference proteome</keyword>
<evidence type="ECO:0000313" key="2">
    <source>
        <dbReference type="EMBL" id="GIX62072.1"/>
    </source>
</evidence>
<evidence type="ECO:0000313" key="3">
    <source>
        <dbReference type="Proteomes" id="UP001497744"/>
    </source>
</evidence>
<accession>A0AAV4LQK0</accession>
<dbReference type="AlphaFoldDB" id="A0AAV4LQK0"/>
<organism evidence="2 3">
    <name type="scientific">Babesia caballi</name>
    <dbReference type="NCBI Taxonomy" id="5871"/>
    <lineage>
        <taxon>Eukaryota</taxon>
        <taxon>Sar</taxon>
        <taxon>Alveolata</taxon>
        <taxon>Apicomplexa</taxon>
        <taxon>Aconoidasida</taxon>
        <taxon>Piroplasmida</taxon>
        <taxon>Babesiidae</taxon>
        <taxon>Babesia</taxon>
    </lineage>
</organism>
<comment type="caution">
    <text evidence="2">The sequence shown here is derived from an EMBL/GenBank/DDBJ whole genome shotgun (WGS) entry which is preliminary data.</text>
</comment>
<dbReference type="EMBL" id="BPLF01000001">
    <property type="protein sequence ID" value="GIX62072.1"/>
    <property type="molecule type" value="Genomic_DNA"/>
</dbReference>